<dbReference type="Pfam" id="PF18184">
    <property type="entry name" value="SLATT_3"/>
    <property type="match status" value="1"/>
</dbReference>
<organism evidence="4 5">
    <name type="scientific">Streptomyces polychromogenes</name>
    <dbReference type="NCBI Taxonomy" id="67342"/>
    <lineage>
        <taxon>Bacteria</taxon>
        <taxon>Bacillati</taxon>
        <taxon>Actinomycetota</taxon>
        <taxon>Actinomycetes</taxon>
        <taxon>Kitasatosporales</taxon>
        <taxon>Streptomycetaceae</taxon>
        <taxon>Streptomyces</taxon>
    </lineage>
</organism>
<dbReference type="Proteomes" id="UP001501867">
    <property type="component" value="Unassembled WGS sequence"/>
</dbReference>
<protein>
    <recommendedName>
        <fullName evidence="6">DUF4231 domain-containing protein</fullName>
    </recommendedName>
</protein>
<comment type="caution">
    <text evidence="4">The sequence shown here is derived from an EMBL/GenBank/DDBJ whole genome shotgun (WGS) entry which is preliminary data.</text>
</comment>
<keyword evidence="5" id="KW-1185">Reference proteome</keyword>
<keyword evidence="1" id="KW-0472">Membrane</keyword>
<gene>
    <name evidence="4" type="ORF">GCM10010302_71390</name>
</gene>
<evidence type="ECO:0000256" key="1">
    <source>
        <dbReference type="SAM" id="Phobius"/>
    </source>
</evidence>
<evidence type="ECO:0000313" key="5">
    <source>
        <dbReference type="Proteomes" id="UP001501867"/>
    </source>
</evidence>
<keyword evidence="1" id="KW-0812">Transmembrane</keyword>
<feature type="transmembrane region" description="Helical" evidence="1">
    <location>
        <begin position="36"/>
        <end position="53"/>
    </location>
</feature>
<dbReference type="EMBL" id="BAAABV010000030">
    <property type="protein sequence ID" value="GAA0321907.1"/>
    <property type="molecule type" value="Genomic_DNA"/>
</dbReference>
<evidence type="ECO:0000259" key="2">
    <source>
        <dbReference type="Pfam" id="PF18181"/>
    </source>
</evidence>
<dbReference type="InterPro" id="IPR040884">
    <property type="entry name" value="SLATT_1"/>
</dbReference>
<dbReference type="NCBIfam" id="NF033634">
    <property type="entry name" value="SLATT_1"/>
    <property type="match status" value="1"/>
</dbReference>
<sequence length="303" mass="33153">MTDSMTFRNEDLPALFHHTDQAAVSRQRESVQATRAQLVLLVAAAGAAALPSGPAAGGLHLFAALSALAYAGVLAVGVRATRRRARPQWQLNRSAAEFIKSLAWRYAVHGAPFGSEVADPGAVYRARLEKGLDELRKMGWRDPRAAGLLPEGGEVTGAMQRLRGLDYQVRRETYVRDRLIEQRTWYQRRAEGSRRATALWSWTIVLLTCLGLLCALFGAFGSGPGATAAAGLTSAAAAAAIAWNEVRRHHPLIEAHTLIEQDLSAMMVVMQTTITEAQWPSAVYETERYVSPQHTDWLARHSS</sequence>
<dbReference type="InterPro" id="IPR041116">
    <property type="entry name" value="SLATT_3"/>
</dbReference>
<feature type="transmembrane region" description="Helical" evidence="1">
    <location>
        <begin position="226"/>
        <end position="243"/>
    </location>
</feature>
<evidence type="ECO:0000313" key="4">
    <source>
        <dbReference type="EMBL" id="GAA0321907.1"/>
    </source>
</evidence>
<reference evidence="5" key="1">
    <citation type="journal article" date="2019" name="Int. J. Syst. Evol. Microbiol.">
        <title>The Global Catalogue of Microorganisms (GCM) 10K type strain sequencing project: providing services to taxonomists for standard genome sequencing and annotation.</title>
        <authorList>
            <consortium name="The Broad Institute Genomics Platform"/>
            <consortium name="The Broad Institute Genome Sequencing Center for Infectious Disease"/>
            <person name="Wu L."/>
            <person name="Ma J."/>
        </authorList>
    </citation>
    <scope>NUCLEOTIDE SEQUENCE [LARGE SCALE GENOMIC DNA]</scope>
    <source>
        <strain evidence="5">JCM 4505</strain>
    </source>
</reference>
<name>A0ABP3FN77_9ACTN</name>
<evidence type="ECO:0000259" key="3">
    <source>
        <dbReference type="Pfam" id="PF18184"/>
    </source>
</evidence>
<dbReference type="Pfam" id="PF18181">
    <property type="entry name" value="SLATT_1"/>
    <property type="match status" value="1"/>
</dbReference>
<feature type="transmembrane region" description="Helical" evidence="1">
    <location>
        <begin position="59"/>
        <end position="78"/>
    </location>
</feature>
<evidence type="ECO:0008006" key="6">
    <source>
        <dbReference type="Google" id="ProtNLM"/>
    </source>
</evidence>
<keyword evidence="1" id="KW-1133">Transmembrane helix</keyword>
<feature type="domain" description="SMODS and SLOG-associating 2TM effector" evidence="3">
    <location>
        <begin position="13"/>
        <end position="171"/>
    </location>
</feature>
<feature type="transmembrane region" description="Helical" evidence="1">
    <location>
        <begin position="198"/>
        <end position="220"/>
    </location>
</feature>
<accession>A0ABP3FN77</accession>
<dbReference type="NCBIfam" id="NF033610">
    <property type="entry name" value="SLATT_3"/>
    <property type="match status" value="1"/>
</dbReference>
<proteinExistence type="predicted"/>
<feature type="domain" description="SMODS and SLOG-associating 2TM effector" evidence="2">
    <location>
        <begin position="174"/>
        <end position="297"/>
    </location>
</feature>